<dbReference type="EMBL" id="UOFO01000094">
    <property type="protein sequence ID" value="VAW86414.1"/>
    <property type="molecule type" value="Genomic_DNA"/>
</dbReference>
<keyword evidence="1" id="KW-1133">Transmembrane helix</keyword>
<evidence type="ECO:0000313" key="2">
    <source>
        <dbReference type="EMBL" id="VAW86414.1"/>
    </source>
</evidence>
<keyword evidence="1" id="KW-0472">Membrane</keyword>
<dbReference type="InterPro" id="IPR012667">
    <property type="entry name" value="CbtB_put"/>
</dbReference>
<feature type="transmembrane region" description="Helical" evidence="1">
    <location>
        <begin position="20"/>
        <end position="41"/>
    </location>
</feature>
<proteinExistence type="predicted"/>
<evidence type="ECO:0000256" key="1">
    <source>
        <dbReference type="SAM" id="Phobius"/>
    </source>
</evidence>
<dbReference type="Pfam" id="PF09489">
    <property type="entry name" value="CbtB"/>
    <property type="match status" value="1"/>
</dbReference>
<reference evidence="2" key="1">
    <citation type="submission" date="2018-06" db="EMBL/GenBank/DDBJ databases">
        <authorList>
            <person name="Zhirakovskaya E."/>
        </authorList>
    </citation>
    <scope>NUCLEOTIDE SEQUENCE</scope>
</reference>
<dbReference type="AlphaFoldDB" id="A0A3B0ZY60"/>
<keyword evidence="1" id="KW-0812">Transmembrane</keyword>
<organism evidence="2">
    <name type="scientific">hydrothermal vent metagenome</name>
    <dbReference type="NCBI Taxonomy" id="652676"/>
    <lineage>
        <taxon>unclassified sequences</taxon>
        <taxon>metagenomes</taxon>
        <taxon>ecological metagenomes</taxon>
    </lineage>
</organism>
<gene>
    <name evidence="2" type="ORF">MNBD_GAMMA16-2246</name>
</gene>
<name>A0A3B0ZY60_9ZZZZ</name>
<accession>A0A3B0ZY60</accession>
<dbReference type="NCBIfam" id="TIGR02459">
    <property type="entry name" value="CbtB"/>
    <property type="match status" value="1"/>
</dbReference>
<protein>
    <recommendedName>
        <fullName evidence="3">Cobalt transporter subunit CbtB (Proposed)</fullName>
    </recommendedName>
</protein>
<sequence>MQINSKNTTMQPALPVVTTSYRTVLLAACLGVLLLFVAGFAKTHVLHNAAHDSRHSAVFPCH</sequence>
<evidence type="ECO:0008006" key="3">
    <source>
        <dbReference type="Google" id="ProtNLM"/>
    </source>
</evidence>